<dbReference type="Proteomes" id="UP000327439">
    <property type="component" value="Unassembled WGS sequence"/>
</dbReference>
<reference evidence="2" key="1">
    <citation type="journal article" date="2020" name="Nat. Genet.">
        <title>Genomic diversifications of five Gossypium allopolyploid species and their impact on cotton improvement.</title>
        <authorList>
            <person name="Chen Z.J."/>
            <person name="Sreedasyam A."/>
            <person name="Ando A."/>
            <person name="Song Q."/>
            <person name="De Santiago L.M."/>
            <person name="Hulse-Kemp A.M."/>
            <person name="Ding M."/>
            <person name="Ye W."/>
            <person name="Kirkbride R.C."/>
            <person name="Jenkins J."/>
            <person name="Plott C."/>
            <person name="Lovell J."/>
            <person name="Lin Y.M."/>
            <person name="Vaughn R."/>
            <person name="Liu B."/>
            <person name="Simpson S."/>
            <person name="Scheffler B.E."/>
            <person name="Wen L."/>
            <person name="Saski C.A."/>
            <person name="Grover C.E."/>
            <person name="Hu G."/>
            <person name="Conover J.L."/>
            <person name="Carlson J.W."/>
            <person name="Shu S."/>
            <person name="Boston L.B."/>
            <person name="Williams M."/>
            <person name="Peterson D.G."/>
            <person name="McGee K."/>
            <person name="Jones D.C."/>
            <person name="Wendel J.F."/>
            <person name="Stelly D.M."/>
            <person name="Grimwood J."/>
            <person name="Schmutz J."/>
        </authorList>
    </citation>
    <scope>NUCLEOTIDE SEQUENCE [LARGE SCALE GENOMIC DNA]</scope>
    <source>
        <strain evidence="2">cv. 3-79</strain>
    </source>
</reference>
<organism evidence="1 2">
    <name type="scientific">Gossypium barbadense</name>
    <name type="common">Sea Island cotton</name>
    <name type="synonym">Hibiscus barbadensis</name>
    <dbReference type="NCBI Taxonomy" id="3634"/>
    <lineage>
        <taxon>Eukaryota</taxon>
        <taxon>Viridiplantae</taxon>
        <taxon>Streptophyta</taxon>
        <taxon>Embryophyta</taxon>
        <taxon>Tracheophyta</taxon>
        <taxon>Spermatophyta</taxon>
        <taxon>Magnoliopsida</taxon>
        <taxon>eudicotyledons</taxon>
        <taxon>Gunneridae</taxon>
        <taxon>Pentapetalae</taxon>
        <taxon>rosids</taxon>
        <taxon>malvids</taxon>
        <taxon>Malvales</taxon>
        <taxon>Malvaceae</taxon>
        <taxon>Malvoideae</taxon>
        <taxon>Gossypium</taxon>
    </lineage>
</organism>
<evidence type="ECO:0008006" key="3">
    <source>
        <dbReference type="Google" id="ProtNLM"/>
    </source>
</evidence>
<accession>A0A5J5ND13</accession>
<dbReference type="EMBL" id="ML706572">
    <property type="protein sequence ID" value="KAB1670323.1"/>
    <property type="molecule type" value="Genomic_DNA"/>
</dbReference>
<sequence>MDSIALAVQKLKGFAEGLVTGRESSSRRNPIEILKRLQRESFSDLMKLRDRQDKVERLFSFYKSSKGNPFQESSTVLRGEVDFLGAVLLMSRVDEEHWGGIGRAGIRTGVDSRFRFETAVGDKGSVGIEFVANQKRVASNDGDVLETPLSLSKLFYKANAANGFSAIAIPIGAQVKDLDVASDYSLQEEKGLTDLSLGPPMLHQQTGGAIGVTVRMSNVIASLAQSIAGIRNGHCLSTFGQVVCLLPLGLKLSLLGLHRGPKLAGHNIHLGAFSIPVGFSRPSGDAEFGSIALKLDSEFDEYKRLSGWIEMKQANPEHLEWAVNFSDSSEDGYGWGTSLGGILEGPGNWGHFQVESYVKFNPSKRFSLKPGVAYVVDGNTQTLALVLRSNWSI</sequence>
<protein>
    <recommendedName>
        <fullName evidence="3">Bacterial surface antigen (D15) domain-containing protein</fullName>
    </recommendedName>
</protein>
<evidence type="ECO:0000313" key="1">
    <source>
        <dbReference type="EMBL" id="KAB1670323.1"/>
    </source>
</evidence>
<dbReference type="PANTHER" id="PTHR35097:SF1">
    <property type="entry name" value="GDSL ESTERASE_LIPASE"/>
    <property type="match status" value="1"/>
</dbReference>
<dbReference type="PANTHER" id="PTHR35097">
    <property type="entry name" value="GDSL ESTERASE/LIPASE"/>
    <property type="match status" value="1"/>
</dbReference>
<evidence type="ECO:0000313" key="2">
    <source>
        <dbReference type="Proteomes" id="UP000327439"/>
    </source>
</evidence>
<dbReference type="AlphaFoldDB" id="A0A5J5ND13"/>
<keyword evidence="2" id="KW-1185">Reference proteome</keyword>
<name>A0A5J5ND13_GOSBA</name>
<proteinExistence type="predicted"/>
<gene>
    <name evidence="1" type="ORF">ES319_1Z179300v1</name>
</gene>
<dbReference type="OrthoDB" id="2017825at2759"/>